<dbReference type="Gene3D" id="3.40.50.720">
    <property type="entry name" value="NAD(P)-binding Rossmann-like Domain"/>
    <property type="match status" value="1"/>
</dbReference>
<comment type="caution">
    <text evidence="2">The sequence shown here is derived from an EMBL/GenBank/DDBJ whole genome shotgun (WGS) entry which is preliminary data.</text>
</comment>
<organism evidence="2 3">
    <name type="scientific">Nocardioides taihuensis</name>
    <dbReference type="NCBI Taxonomy" id="1835606"/>
    <lineage>
        <taxon>Bacteria</taxon>
        <taxon>Bacillati</taxon>
        <taxon>Actinomycetota</taxon>
        <taxon>Actinomycetes</taxon>
        <taxon>Propionibacteriales</taxon>
        <taxon>Nocardioidaceae</taxon>
        <taxon>Nocardioides</taxon>
    </lineage>
</organism>
<protein>
    <submittedName>
        <fullName evidence="2">XdhC family protein</fullName>
    </submittedName>
</protein>
<evidence type="ECO:0000313" key="3">
    <source>
        <dbReference type="Proteomes" id="UP001596087"/>
    </source>
</evidence>
<evidence type="ECO:0000313" key="2">
    <source>
        <dbReference type="EMBL" id="MFC5176011.1"/>
    </source>
</evidence>
<dbReference type="RefSeq" id="WP_378587662.1">
    <property type="nucleotide sequence ID" value="NZ_JBHSKD010000004.1"/>
</dbReference>
<dbReference type="InterPro" id="IPR052698">
    <property type="entry name" value="MoCofactor_Util/Proc"/>
</dbReference>
<sequence length="176" mass="17658">MTDPVSATPSPAAAPPAPVHVLLVGDGPVTAALAPMVEAAGWTATVATDLAAVADTLPESDAVVVLSHHEDVDSAAILAALEAETPYVGAMGSRRTQERRRAWLVDQGVGEDLLARLHAPVGLDIGADEPGEIAVSVLAEIVAVRRGAAGQVGSISDRAGAIHPDLGPGEAYCPGG</sequence>
<evidence type="ECO:0000259" key="1">
    <source>
        <dbReference type="Pfam" id="PF13478"/>
    </source>
</evidence>
<dbReference type="Pfam" id="PF13478">
    <property type="entry name" value="XdhC_C"/>
    <property type="match status" value="1"/>
</dbReference>
<dbReference type="EMBL" id="JBHSKD010000004">
    <property type="protein sequence ID" value="MFC5176011.1"/>
    <property type="molecule type" value="Genomic_DNA"/>
</dbReference>
<gene>
    <name evidence="2" type="ORF">ACFPGP_04960</name>
</gene>
<accession>A0ABW0BFE1</accession>
<name>A0ABW0BFE1_9ACTN</name>
<dbReference type="PANTHER" id="PTHR30388:SF6">
    <property type="entry name" value="XANTHINE DEHYDROGENASE SUBUNIT A-RELATED"/>
    <property type="match status" value="1"/>
</dbReference>
<dbReference type="PANTHER" id="PTHR30388">
    <property type="entry name" value="ALDEHYDE OXIDOREDUCTASE MOLYBDENUM COFACTOR ASSEMBLY PROTEIN"/>
    <property type="match status" value="1"/>
</dbReference>
<dbReference type="InterPro" id="IPR027051">
    <property type="entry name" value="XdhC_Rossmann_dom"/>
</dbReference>
<feature type="domain" description="XdhC Rossmann" evidence="1">
    <location>
        <begin position="21"/>
        <end position="141"/>
    </location>
</feature>
<dbReference type="Proteomes" id="UP001596087">
    <property type="component" value="Unassembled WGS sequence"/>
</dbReference>
<proteinExistence type="predicted"/>
<reference evidence="3" key="1">
    <citation type="journal article" date="2019" name="Int. J. Syst. Evol. Microbiol.">
        <title>The Global Catalogue of Microorganisms (GCM) 10K type strain sequencing project: providing services to taxonomists for standard genome sequencing and annotation.</title>
        <authorList>
            <consortium name="The Broad Institute Genomics Platform"/>
            <consortium name="The Broad Institute Genome Sequencing Center for Infectious Disease"/>
            <person name="Wu L."/>
            <person name="Ma J."/>
        </authorList>
    </citation>
    <scope>NUCLEOTIDE SEQUENCE [LARGE SCALE GENOMIC DNA]</scope>
    <source>
        <strain evidence="3">DFY41</strain>
    </source>
</reference>
<keyword evidence="3" id="KW-1185">Reference proteome</keyword>